<dbReference type="EMBL" id="JAJFAZ020000003">
    <property type="protein sequence ID" value="KAI5336610.1"/>
    <property type="molecule type" value="Genomic_DNA"/>
</dbReference>
<proteinExistence type="predicted"/>
<organism evidence="2 3">
    <name type="scientific">Prunus dulcis</name>
    <name type="common">Almond</name>
    <name type="synonym">Amygdalus dulcis</name>
    <dbReference type="NCBI Taxonomy" id="3755"/>
    <lineage>
        <taxon>Eukaryota</taxon>
        <taxon>Viridiplantae</taxon>
        <taxon>Streptophyta</taxon>
        <taxon>Embryophyta</taxon>
        <taxon>Tracheophyta</taxon>
        <taxon>Spermatophyta</taxon>
        <taxon>Magnoliopsida</taxon>
        <taxon>eudicotyledons</taxon>
        <taxon>Gunneridae</taxon>
        <taxon>Pentapetalae</taxon>
        <taxon>rosids</taxon>
        <taxon>fabids</taxon>
        <taxon>Rosales</taxon>
        <taxon>Rosaceae</taxon>
        <taxon>Amygdaloideae</taxon>
        <taxon>Amygdaleae</taxon>
        <taxon>Prunus</taxon>
    </lineage>
</organism>
<reference evidence="2 3" key="1">
    <citation type="journal article" date="2022" name="G3 (Bethesda)">
        <title>Whole-genome sequence and methylome profiling of the almond [Prunus dulcis (Mill.) D.A. Webb] cultivar 'Nonpareil'.</title>
        <authorList>
            <person name="D'Amico-Willman K.M."/>
            <person name="Ouma W.Z."/>
            <person name="Meulia T."/>
            <person name="Sideli G.M."/>
            <person name="Gradziel T.M."/>
            <person name="Fresnedo-Ramirez J."/>
        </authorList>
    </citation>
    <scope>NUCLEOTIDE SEQUENCE [LARGE SCALE GENOMIC DNA]</scope>
    <source>
        <strain evidence="2">Clone GOH B32 T37-40</strain>
    </source>
</reference>
<keyword evidence="3" id="KW-1185">Reference proteome</keyword>
<comment type="caution">
    <text evidence="2">The sequence shown here is derived from an EMBL/GenBank/DDBJ whole genome shotgun (WGS) entry which is preliminary data.</text>
</comment>
<dbReference type="Proteomes" id="UP001054821">
    <property type="component" value="Chromosome 3"/>
</dbReference>
<name>A0AAD4Z899_PRUDU</name>
<gene>
    <name evidence="2" type="ORF">L3X38_015878</name>
</gene>
<evidence type="ECO:0000313" key="3">
    <source>
        <dbReference type="Proteomes" id="UP001054821"/>
    </source>
</evidence>
<sequence>MRTNMKQPYYQRAWNILKPNKHQPKKKRKLKPNEAVSLVAELVGCFQREVLPPTTDKTKNKQRRPRPHGSPSLHANVEVSDITRHRDKSAVSNY</sequence>
<dbReference type="AlphaFoldDB" id="A0AAD4Z899"/>
<evidence type="ECO:0000256" key="1">
    <source>
        <dbReference type="SAM" id="MobiDB-lite"/>
    </source>
</evidence>
<protein>
    <submittedName>
        <fullName evidence="2">Uncharacterized protein</fullName>
    </submittedName>
</protein>
<evidence type="ECO:0000313" key="2">
    <source>
        <dbReference type="EMBL" id="KAI5336610.1"/>
    </source>
</evidence>
<accession>A0AAD4Z899</accession>
<feature type="region of interest" description="Disordered" evidence="1">
    <location>
        <begin position="50"/>
        <end position="94"/>
    </location>
</feature>